<dbReference type="SUPFAM" id="SSF48264">
    <property type="entry name" value="Cytochrome P450"/>
    <property type="match status" value="1"/>
</dbReference>
<evidence type="ECO:0000256" key="9">
    <source>
        <dbReference type="ARBA" id="ARBA00023002"/>
    </source>
</evidence>
<evidence type="ECO:0000256" key="13">
    <source>
        <dbReference type="PIRSR" id="PIRSR602401-1"/>
    </source>
</evidence>
<keyword evidence="6" id="KW-0812">Transmembrane</keyword>
<dbReference type="InterPro" id="IPR036396">
    <property type="entry name" value="Cyt_P450_sf"/>
</dbReference>
<evidence type="ECO:0000256" key="6">
    <source>
        <dbReference type="ARBA" id="ARBA00022692"/>
    </source>
</evidence>
<dbReference type="OrthoDB" id="1470350at2759"/>
<gene>
    <name evidence="15" type="ORF">B0I35DRAFT_357577</name>
</gene>
<sequence>MTFVRRSRFIRETGCRDAQTHMKLRDPIIGLDFLLDKLLGRVPETYLDAAHQDFLRLGQTYTAKRWTFEVLYTCNKDNIRQILGVGFNDWELPGLRVASMSSLLGRGIFTLNGHEWSHSRALLRPSFTKKNLEPLKDLLEHHFQAFLKRIPADGETVNLQPLFFELTMDVATEFLMGVSTNMLDGTRGHEREQQFVDDYQFCSEVCSRKLQMGPLHFCVISPSGIRAKNRVFRYVDDYVEKCLKQQVTDDSERYNVLYELAKSTEDPATLRDQVLHVLLASRDTAASLLSNLFFVLAKRPDIYAKLRSEVIEVAGTESVTNEQLHEMPYVKWCVQEALRLYPVVPTNARTASRDTTLPQGGGADGKSPLFVPKGGIIIYNMYSLHRDPAVYGGDPEDFRPERWDGLRPGWSYLPFSGGPRICIGQHYAVKELHYFVARMAQTFEVLESQDESEWTEQYALLMTCKNGVHVSLTRACRE</sequence>
<keyword evidence="12" id="KW-0472">Membrane</keyword>
<proteinExistence type="inferred from homology"/>
<protein>
    <submittedName>
        <fullName evidence="15">Cytochrome P450</fullName>
    </submittedName>
</protein>
<dbReference type="PRINTS" id="PR00385">
    <property type="entry name" value="P450"/>
</dbReference>
<comment type="similarity">
    <text evidence="4 14">Belongs to the cytochrome P450 family.</text>
</comment>
<dbReference type="CDD" id="cd11063">
    <property type="entry name" value="CYP52"/>
    <property type="match status" value="1"/>
</dbReference>
<keyword evidence="8" id="KW-1133">Transmembrane helix</keyword>
<dbReference type="InterPro" id="IPR002401">
    <property type="entry name" value="Cyt_P450_E_grp-I"/>
</dbReference>
<dbReference type="Gene3D" id="1.10.630.10">
    <property type="entry name" value="Cytochrome P450"/>
    <property type="match status" value="1"/>
</dbReference>
<evidence type="ECO:0000256" key="10">
    <source>
        <dbReference type="ARBA" id="ARBA00023004"/>
    </source>
</evidence>
<evidence type="ECO:0000256" key="14">
    <source>
        <dbReference type="RuleBase" id="RU000461"/>
    </source>
</evidence>
<dbReference type="PANTHER" id="PTHR24287:SF1">
    <property type="entry name" value="P450, PUTATIVE (EUROFUNG)-RELATED"/>
    <property type="match status" value="1"/>
</dbReference>
<keyword evidence="10 13" id="KW-0408">Iron</keyword>
<evidence type="ECO:0000256" key="1">
    <source>
        <dbReference type="ARBA" id="ARBA00001971"/>
    </source>
</evidence>
<dbReference type="PROSITE" id="PS00086">
    <property type="entry name" value="CYTOCHROME_P450"/>
    <property type="match status" value="1"/>
</dbReference>
<dbReference type="PRINTS" id="PR00463">
    <property type="entry name" value="EP450I"/>
</dbReference>
<evidence type="ECO:0000256" key="2">
    <source>
        <dbReference type="ARBA" id="ARBA00004167"/>
    </source>
</evidence>
<dbReference type="GO" id="GO:0005506">
    <property type="term" value="F:iron ion binding"/>
    <property type="evidence" value="ECO:0007669"/>
    <property type="project" value="InterPro"/>
</dbReference>
<dbReference type="InterPro" id="IPR001128">
    <property type="entry name" value="Cyt_P450"/>
</dbReference>
<keyword evidence="5 13" id="KW-0349">Heme</keyword>
<evidence type="ECO:0000313" key="15">
    <source>
        <dbReference type="EMBL" id="KAH7311550.1"/>
    </source>
</evidence>
<dbReference type="InterPro" id="IPR017972">
    <property type="entry name" value="Cyt_P450_CS"/>
</dbReference>
<evidence type="ECO:0000256" key="3">
    <source>
        <dbReference type="ARBA" id="ARBA00004685"/>
    </source>
</evidence>
<keyword evidence="11 14" id="KW-0503">Monooxygenase</keyword>
<keyword evidence="16" id="KW-1185">Reference proteome</keyword>
<comment type="caution">
    <text evidence="15">The sequence shown here is derived from an EMBL/GenBank/DDBJ whole genome shotgun (WGS) entry which is preliminary data.</text>
</comment>
<evidence type="ECO:0000256" key="4">
    <source>
        <dbReference type="ARBA" id="ARBA00010617"/>
    </source>
</evidence>
<dbReference type="AlphaFoldDB" id="A0A8K0SJ21"/>
<evidence type="ECO:0000256" key="8">
    <source>
        <dbReference type="ARBA" id="ARBA00022989"/>
    </source>
</evidence>
<comment type="cofactor">
    <cofactor evidence="1 13">
        <name>heme</name>
        <dbReference type="ChEBI" id="CHEBI:30413"/>
    </cofactor>
</comment>
<dbReference type="GO" id="GO:0004497">
    <property type="term" value="F:monooxygenase activity"/>
    <property type="evidence" value="ECO:0007669"/>
    <property type="project" value="UniProtKB-KW"/>
</dbReference>
<feature type="binding site" description="axial binding residue" evidence="13">
    <location>
        <position position="422"/>
    </location>
    <ligand>
        <name>heme</name>
        <dbReference type="ChEBI" id="CHEBI:30413"/>
    </ligand>
    <ligandPart>
        <name>Fe</name>
        <dbReference type="ChEBI" id="CHEBI:18248"/>
    </ligandPart>
</feature>
<organism evidence="15 16">
    <name type="scientific">Stachybotrys elegans</name>
    <dbReference type="NCBI Taxonomy" id="80388"/>
    <lineage>
        <taxon>Eukaryota</taxon>
        <taxon>Fungi</taxon>
        <taxon>Dikarya</taxon>
        <taxon>Ascomycota</taxon>
        <taxon>Pezizomycotina</taxon>
        <taxon>Sordariomycetes</taxon>
        <taxon>Hypocreomycetidae</taxon>
        <taxon>Hypocreales</taxon>
        <taxon>Stachybotryaceae</taxon>
        <taxon>Stachybotrys</taxon>
    </lineage>
</organism>
<dbReference type="InterPro" id="IPR047146">
    <property type="entry name" value="Cyt_P450_E_CYP52_fungi"/>
</dbReference>
<dbReference type="GO" id="GO:0016020">
    <property type="term" value="C:membrane"/>
    <property type="evidence" value="ECO:0007669"/>
    <property type="project" value="UniProtKB-SubCell"/>
</dbReference>
<dbReference type="EMBL" id="JAGPNK010000011">
    <property type="protein sequence ID" value="KAH7311550.1"/>
    <property type="molecule type" value="Genomic_DNA"/>
</dbReference>
<dbReference type="GO" id="GO:0016705">
    <property type="term" value="F:oxidoreductase activity, acting on paired donors, with incorporation or reduction of molecular oxygen"/>
    <property type="evidence" value="ECO:0007669"/>
    <property type="project" value="InterPro"/>
</dbReference>
<reference evidence="15" key="1">
    <citation type="journal article" date="2021" name="Nat. Commun.">
        <title>Genetic determinants of endophytism in the Arabidopsis root mycobiome.</title>
        <authorList>
            <person name="Mesny F."/>
            <person name="Miyauchi S."/>
            <person name="Thiergart T."/>
            <person name="Pickel B."/>
            <person name="Atanasova L."/>
            <person name="Karlsson M."/>
            <person name="Huettel B."/>
            <person name="Barry K.W."/>
            <person name="Haridas S."/>
            <person name="Chen C."/>
            <person name="Bauer D."/>
            <person name="Andreopoulos W."/>
            <person name="Pangilinan J."/>
            <person name="LaButti K."/>
            <person name="Riley R."/>
            <person name="Lipzen A."/>
            <person name="Clum A."/>
            <person name="Drula E."/>
            <person name="Henrissat B."/>
            <person name="Kohler A."/>
            <person name="Grigoriev I.V."/>
            <person name="Martin F.M."/>
            <person name="Hacquard S."/>
        </authorList>
    </citation>
    <scope>NUCLEOTIDE SEQUENCE</scope>
    <source>
        <strain evidence="15">MPI-CAGE-CH-0235</strain>
    </source>
</reference>
<dbReference type="PANTHER" id="PTHR24287">
    <property type="entry name" value="P450, PUTATIVE (EUROFUNG)-RELATED"/>
    <property type="match status" value="1"/>
</dbReference>
<accession>A0A8K0SJ21</accession>
<dbReference type="Proteomes" id="UP000813444">
    <property type="component" value="Unassembled WGS sequence"/>
</dbReference>
<evidence type="ECO:0000256" key="11">
    <source>
        <dbReference type="ARBA" id="ARBA00023033"/>
    </source>
</evidence>
<comment type="subcellular location">
    <subcellularLocation>
        <location evidence="2">Membrane</location>
        <topology evidence="2">Single-pass membrane protein</topology>
    </subcellularLocation>
</comment>
<dbReference type="GO" id="GO:0020037">
    <property type="term" value="F:heme binding"/>
    <property type="evidence" value="ECO:0007669"/>
    <property type="project" value="InterPro"/>
</dbReference>
<evidence type="ECO:0000256" key="5">
    <source>
        <dbReference type="ARBA" id="ARBA00022617"/>
    </source>
</evidence>
<dbReference type="Pfam" id="PF00067">
    <property type="entry name" value="p450"/>
    <property type="match status" value="1"/>
</dbReference>
<keyword evidence="7 13" id="KW-0479">Metal-binding</keyword>
<evidence type="ECO:0000256" key="7">
    <source>
        <dbReference type="ARBA" id="ARBA00022723"/>
    </source>
</evidence>
<comment type="pathway">
    <text evidence="3">Mycotoxin biosynthesis.</text>
</comment>
<keyword evidence="9 14" id="KW-0560">Oxidoreductase</keyword>
<name>A0A8K0SJ21_9HYPO</name>
<evidence type="ECO:0000313" key="16">
    <source>
        <dbReference type="Proteomes" id="UP000813444"/>
    </source>
</evidence>
<evidence type="ECO:0000256" key="12">
    <source>
        <dbReference type="ARBA" id="ARBA00023136"/>
    </source>
</evidence>